<dbReference type="Proteomes" id="UP001621714">
    <property type="component" value="Unassembled WGS sequence"/>
</dbReference>
<gene>
    <name evidence="2" type="ORF">V6U78_06035</name>
</gene>
<dbReference type="EMBL" id="JBANFI010000003">
    <property type="protein sequence ID" value="MFK7160592.1"/>
    <property type="molecule type" value="Genomic_DNA"/>
</dbReference>
<protein>
    <recommendedName>
        <fullName evidence="4">Transmembrane protein</fullName>
    </recommendedName>
</protein>
<dbReference type="RefSeq" id="WP_405338450.1">
    <property type="nucleotide sequence ID" value="NZ_JBANFI010000003.1"/>
</dbReference>
<evidence type="ECO:0000256" key="1">
    <source>
        <dbReference type="SAM" id="Phobius"/>
    </source>
</evidence>
<evidence type="ECO:0000313" key="3">
    <source>
        <dbReference type="Proteomes" id="UP001621714"/>
    </source>
</evidence>
<proteinExistence type="predicted"/>
<evidence type="ECO:0008006" key="4">
    <source>
        <dbReference type="Google" id="ProtNLM"/>
    </source>
</evidence>
<evidence type="ECO:0000313" key="2">
    <source>
        <dbReference type="EMBL" id="MFK7160592.1"/>
    </source>
</evidence>
<sequence length="118" mass="13833">MQQRRSLSRILFFVLCGFYLAWMLKPTIDWPNRESFLVEIINRTAEDIVSIELDFGYAEGQTQQRLLRLPAEQTRFVFLNHQPGAGFNVRVVYADGLEQEFCANRGDEARHQQLVLQR</sequence>
<organism evidence="2 3">
    <name type="scientific">Marinospirillum alkalitolerans</name>
    <dbReference type="NCBI Taxonomy" id="3123374"/>
    <lineage>
        <taxon>Bacteria</taxon>
        <taxon>Pseudomonadati</taxon>
        <taxon>Pseudomonadota</taxon>
        <taxon>Gammaproteobacteria</taxon>
        <taxon>Oceanospirillales</taxon>
        <taxon>Oceanospirillaceae</taxon>
        <taxon>Marinospirillum</taxon>
    </lineage>
</organism>
<keyword evidence="1" id="KW-0812">Transmembrane</keyword>
<reference evidence="2 3" key="1">
    <citation type="submission" date="2024-02" db="EMBL/GenBank/DDBJ databases">
        <title>Marinospirillum sp. MEB 164 isolated from Lonar lake sediment.</title>
        <authorList>
            <person name="Joshi A."/>
            <person name="Thite S."/>
        </authorList>
    </citation>
    <scope>NUCLEOTIDE SEQUENCE [LARGE SCALE GENOMIC DNA]</scope>
    <source>
        <strain evidence="2 3">MEB164</strain>
    </source>
</reference>
<accession>A0ABW8PWB8</accession>
<comment type="caution">
    <text evidence="2">The sequence shown here is derived from an EMBL/GenBank/DDBJ whole genome shotgun (WGS) entry which is preliminary data.</text>
</comment>
<keyword evidence="1" id="KW-0472">Membrane</keyword>
<keyword evidence="1" id="KW-1133">Transmembrane helix</keyword>
<feature type="transmembrane region" description="Helical" evidence="1">
    <location>
        <begin position="7"/>
        <end position="24"/>
    </location>
</feature>
<name>A0ABW8PWB8_9GAMM</name>
<keyword evidence="3" id="KW-1185">Reference proteome</keyword>